<feature type="region of interest" description="Disordered" evidence="1">
    <location>
        <begin position="87"/>
        <end position="245"/>
    </location>
</feature>
<dbReference type="OrthoDB" id="3801338at2759"/>
<dbReference type="AlphaFoldDB" id="A0A9P4UV47"/>
<evidence type="ECO:0000256" key="1">
    <source>
        <dbReference type="SAM" id="MobiDB-lite"/>
    </source>
</evidence>
<organism evidence="2 3">
    <name type="scientific">Polyplosphaeria fusca</name>
    <dbReference type="NCBI Taxonomy" id="682080"/>
    <lineage>
        <taxon>Eukaryota</taxon>
        <taxon>Fungi</taxon>
        <taxon>Dikarya</taxon>
        <taxon>Ascomycota</taxon>
        <taxon>Pezizomycotina</taxon>
        <taxon>Dothideomycetes</taxon>
        <taxon>Pleosporomycetidae</taxon>
        <taxon>Pleosporales</taxon>
        <taxon>Tetraplosphaeriaceae</taxon>
        <taxon>Polyplosphaeria</taxon>
    </lineage>
</organism>
<evidence type="ECO:0000313" key="2">
    <source>
        <dbReference type="EMBL" id="KAF2726481.1"/>
    </source>
</evidence>
<accession>A0A9P4UV47</accession>
<sequence>MAATTGQSTISASTNNVGSLASSKYQNKRQNQKAKMEGSKVVSASNATTPPTVATAPTKSSPPPEPAGAVVLCTTAADVALDKAKAAVKHTTLSKKIASTRASAPATQKSRVASVKDTNNVPLQSTKDPLSPQQDQRRRSKSPPSPKSPPNVDSKPKKPRMKRREVSDGDGWTTVVVQKQGDSAGNLSSGESSPSSRTTSNGSTNAADHKTEVGITSTARENNCVPIPVGKANLPRKSSAPLASVKPAQKHATAYLSSMAKSLVQQRVPDVEDFPMLPPPSPPQAPIASRASPTPSKSPQLPPTARGRTTAPKSGATTPMASKTLDIPGTTQASAAPPVLASVGPPTTSLAAICRKKHRSPEPVVKQELDDLLNMSRDERMSLLSGPKITIHVGKTVVRNVWKRAAMAASALLNDFFMKHPKSLEYHFEEGEVDVAALVSSLIVYMKDITVPFEASPIKPKTDIMKSIALIHTCGVLGMDAYTERIRHRLTMYLEKNLPEYEEIVALEESLASADDPLYVSLADCLAGARYLGRIPDRQEFADFLEQHTDLKAAMAESDRRKSAPRRGCAARFGKDQGQRRGR</sequence>
<feature type="compositionally biased region" description="Polar residues" evidence="1">
    <location>
        <begin position="311"/>
        <end position="321"/>
    </location>
</feature>
<reference evidence="2" key="1">
    <citation type="journal article" date="2020" name="Stud. Mycol.">
        <title>101 Dothideomycetes genomes: a test case for predicting lifestyles and emergence of pathogens.</title>
        <authorList>
            <person name="Haridas S."/>
            <person name="Albert R."/>
            <person name="Binder M."/>
            <person name="Bloem J."/>
            <person name="Labutti K."/>
            <person name="Salamov A."/>
            <person name="Andreopoulos B."/>
            <person name="Baker S."/>
            <person name="Barry K."/>
            <person name="Bills G."/>
            <person name="Bluhm B."/>
            <person name="Cannon C."/>
            <person name="Castanera R."/>
            <person name="Culley D."/>
            <person name="Daum C."/>
            <person name="Ezra D."/>
            <person name="Gonzalez J."/>
            <person name="Henrissat B."/>
            <person name="Kuo A."/>
            <person name="Liang C."/>
            <person name="Lipzen A."/>
            <person name="Lutzoni F."/>
            <person name="Magnuson J."/>
            <person name="Mondo S."/>
            <person name="Nolan M."/>
            <person name="Ohm R."/>
            <person name="Pangilinan J."/>
            <person name="Park H.-J."/>
            <person name="Ramirez L."/>
            <person name="Alfaro M."/>
            <person name="Sun H."/>
            <person name="Tritt A."/>
            <person name="Yoshinaga Y."/>
            <person name="Zwiers L.-H."/>
            <person name="Turgeon B."/>
            <person name="Goodwin S."/>
            <person name="Spatafora J."/>
            <person name="Crous P."/>
            <person name="Grigoriev I."/>
        </authorList>
    </citation>
    <scope>NUCLEOTIDE SEQUENCE</scope>
    <source>
        <strain evidence="2">CBS 125425</strain>
    </source>
</reference>
<feature type="compositionally biased region" description="Pro residues" evidence="1">
    <location>
        <begin position="276"/>
        <end position="285"/>
    </location>
</feature>
<feature type="region of interest" description="Disordered" evidence="1">
    <location>
        <begin position="555"/>
        <end position="583"/>
    </location>
</feature>
<comment type="caution">
    <text evidence="2">The sequence shown here is derived from an EMBL/GenBank/DDBJ whole genome shotgun (WGS) entry which is preliminary data.</text>
</comment>
<feature type="compositionally biased region" description="Polar residues" evidence="1">
    <location>
        <begin position="100"/>
        <end position="134"/>
    </location>
</feature>
<feature type="compositionally biased region" description="Low complexity" evidence="1">
    <location>
        <begin position="43"/>
        <end position="59"/>
    </location>
</feature>
<feature type="compositionally biased region" description="Low complexity" evidence="1">
    <location>
        <begin position="183"/>
        <end position="206"/>
    </location>
</feature>
<feature type="region of interest" description="Disordered" evidence="1">
    <location>
        <begin position="1"/>
        <end position="68"/>
    </location>
</feature>
<name>A0A9P4UV47_9PLEO</name>
<feature type="compositionally biased region" description="Polar residues" evidence="1">
    <location>
        <begin position="1"/>
        <end position="25"/>
    </location>
</feature>
<evidence type="ECO:0000313" key="3">
    <source>
        <dbReference type="Proteomes" id="UP000799444"/>
    </source>
</evidence>
<feature type="region of interest" description="Disordered" evidence="1">
    <location>
        <begin position="271"/>
        <end position="342"/>
    </location>
</feature>
<feature type="compositionally biased region" description="Basic and acidic residues" evidence="1">
    <location>
        <begin position="573"/>
        <end position="583"/>
    </location>
</feature>
<dbReference type="Proteomes" id="UP000799444">
    <property type="component" value="Unassembled WGS sequence"/>
</dbReference>
<gene>
    <name evidence="2" type="ORF">EJ04DRAFT_599721</name>
</gene>
<keyword evidence="3" id="KW-1185">Reference proteome</keyword>
<dbReference type="EMBL" id="ML996465">
    <property type="protein sequence ID" value="KAF2726481.1"/>
    <property type="molecule type" value="Genomic_DNA"/>
</dbReference>
<proteinExistence type="predicted"/>
<protein>
    <submittedName>
        <fullName evidence="2">Uncharacterized protein</fullName>
    </submittedName>
</protein>